<name>A0A314UNG6_PRUYE</name>
<reference evidence="1 2" key="1">
    <citation type="submission" date="2018-02" db="EMBL/GenBank/DDBJ databases">
        <title>Draft genome of wild Prunus yedoensis var. nudiflora.</title>
        <authorList>
            <person name="Baek S."/>
            <person name="Kim J.-H."/>
            <person name="Choi K."/>
            <person name="Kim G.-B."/>
            <person name="Cho A."/>
            <person name="Jang H."/>
            <person name="Shin C.-H."/>
            <person name="Yu H.-J."/>
            <person name="Mun J.-H."/>
        </authorList>
    </citation>
    <scope>NUCLEOTIDE SEQUENCE [LARGE SCALE GENOMIC DNA]</scope>
    <source>
        <strain evidence="2">cv. Jeju island</strain>
        <tissue evidence="1">Leaf</tissue>
    </source>
</reference>
<dbReference type="Proteomes" id="UP000250321">
    <property type="component" value="Unassembled WGS sequence"/>
</dbReference>
<protein>
    <submittedName>
        <fullName evidence="1">Uncharacterized protein</fullName>
    </submittedName>
</protein>
<gene>
    <name evidence="1" type="ORF">Pyn_29443</name>
</gene>
<evidence type="ECO:0000313" key="1">
    <source>
        <dbReference type="EMBL" id="PQM38911.1"/>
    </source>
</evidence>
<dbReference type="AlphaFoldDB" id="A0A314UNG6"/>
<comment type="caution">
    <text evidence="1">The sequence shown here is derived from an EMBL/GenBank/DDBJ whole genome shotgun (WGS) entry which is preliminary data.</text>
</comment>
<organism evidence="1 2">
    <name type="scientific">Prunus yedoensis var. nudiflora</name>
    <dbReference type="NCBI Taxonomy" id="2094558"/>
    <lineage>
        <taxon>Eukaryota</taxon>
        <taxon>Viridiplantae</taxon>
        <taxon>Streptophyta</taxon>
        <taxon>Embryophyta</taxon>
        <taxon>Tracheophyta</taxon>
        <taxon>Spermatophyta</taxon>
        <taxon>Magnoliopsida</taxon>
        <taxon>eudicotyledons</taxon>
        <taxon>Gunneridae</taxon>
        <taxon>Pentapetalae</taxon>
        <taxon>rosids</taxon>
        <taxon>fabids</taxon>
        <taxon>Rosales</taxon>
        <taxon>Rosaceae</taxon>
        <taxon>Amygdaloideae</taxon>
        <taxon>Amygdaleae</taxon>
        <taxon>Prunus</taxon>
    </lineage>
</organism>
<proteinExistence type="predicted"/>
<dbReference type="EMBL" id="PJQY01003261">
    <property type="protein sequence ID" value="PQM38911.1"/>
    <property type="molecule type" value="Genomic_DNA"/>
</dbReference>
<accession>A0A314UNG6</accession>
<evidence type="ECO:0000313" key="2">
    <source>
        <dbReference type="Proteomes" id="UP000250321"/>
    </source>
</evidence>
<keyword evidence="2" id="KW-1185">Reference proteome</keyword>
<sequence>MKESVHQMEPIMEARVNAIFVQTSEQEQQVAIILSTQQFDNMLQIMREGFSRIQESLSGLNQNQNNAITMAVEASYNKAAELLEPKSISPRTESVSLQAIAAPTESLILFQGQPSVVRILFRALHCLFCQILSQSWV</sequence>